<keyword evidence="8" id="KW-1185">Reference proteome</keyword>
<dbReference type="Pfam" id="PF01061">
    <property type="entry name" value="ABC2_membrane"/>
    <property type="match status" value="1"/>
</dbReference>
<feature type="domain" description="ABC-2 type transporter transmembrane" evidence="6">
    <location>
        <begin position="3"/>
        <end position="204"/>
    </location>
</feature>
<dbReference type="PANTHER" id="PTHR43077">
    <property type="entry name" value="TRANSPORT PERMEASE YVFS-RELATED"/>
    <property type="match status" value="1"/>
</dbReference>
<feature type="transmembrane region" description="Helical" evidence="5">
    <location>
        <begin position="20"/>
        <end position="41"/>
    </location>
</feature>
<protein>
    <submittedName>
        <fullName evidence="7">ABC transporter permease</fullName>
    </submittedName>
</protein>
<evidence type="ECO:0000256" key="2">
    <source>
        <dbReference type="ARBA" id="ARBA00022692"/>
    </source>
</evidence>
<feature type="transmembrane region" description="Helical" evidence="5">
    <location>
        <begin position="104"/>
        <end position="122"/>
    </location>
</feature>
<dbReference type="EMBL" id="JANUXY010000004">
    <property type="protein sequence ID" value="MCS4486172.1"/>
    <property type="molecule type" value="Genomic_DNA"/>
</dbReference>
<organism evidence="7 8">
    <name type="scientific">Staphylococcus americanisciuri</name>
    <dbReference type="NCBI Taxonomy" id="2973940"/>
    <lineage>
        <taxon>Bacteria</taxon>
        <taxon>Bacillati</taxon>
        <taxon>Bacillota</taxon>
        <taxon>Bacilli</taxon>
        <taxon>Bacillales</taxon>
        <taxon>Staphylococcaceae</taxon>
        <taxon>Staphylococcus</taxon>
    </lineage>
</organism>
<feature type="transmembrane region" description="Helical" evidence="5">
    <location>
        <begin position="165"/>
        <end position="183"/>
    </location>
</feature>
<dbReference type="InterPro" id="IPR013525">
    <property type="entry name" value="ABC2_TM"/>
</dbReference>
<evidence type="ECO:0000256" key="1">
    <source>
        <dbReference type="ARBA" id="ARBA00004141"/>
    </source>
</evidence>
<dbReference type="InterPro" id="IPR000412">
    <property type="entry name" value="ABC_2_transport"/>
</dbReference>
<dbReference type="Proteomes" id="UP001205609">
    <property type="component" value="Unassembled WGS sequence"/>
</dbReference>
<dbReference type="PIRSF" id="PIRSF006648">
    <property type="entry name" value="DrrB"/>
    <property type="match status" value="1"/>
</dbReference>
<evidence type="ECO:0000313" key="7">
    <source>
        <dbReference type="EMBL" id="MCS4486172.1"/>
    </source>
</evidence>
<keyword evidence="4 5" id="KW-0472">Membrane</keyword>
<feature type="transmembrane region" description="Helical" evidence="5">
    <location>
        <begin position="53"/>
        <end position="75"/>
    </location>
</feature>
<feature type="transmembrane region" description="Helical" evidence="5">
    <location>
        <begin position="215"/>
        <end position="237"/>
    </location>
</feature>
<reference evidence="7 8" key="1">
    <citation type="journal article" date="2023" name="Int. J. Syst. Evol. Microbiol.">
        <title>Streptococcus sciuri sp. nov., Staphylococcus marylandisciuri sp. nov. and Staphylococcus americanisciuri sp. nov., isolated from faeces of eastern grey squirrel (Sciurus carolinensis).</title>
        <authorList>
            <person name="Volokhov D.V."/>
            <person name="Zagorodnyaya T.A."/>
            <person name="Furtak V.A."/>
            <person name="Nattanmai G."/>
            <person name="Randall L."/>
            <person name="Jose S."/>
            <person name="Gao Y."/>
            <person name="Eisenberg T."/>
            <person name="Delmonte P."/>
            <person name="Blom J."/>
            <person name="Mitchell K.K."/>
        </authorList>
    </citation>
    <scope>NUCLEOTIDE SEQUENCE [LARGE SCALE GENOMIC DNA]</scope>
    <source>
        <strain evidence="7 8">GRT3</strain>
    </source>
</reference>
<evidence type="ECO:0000256" key="5">
    <source>
        <dbReference type="SAM" id="Phobius"/>
    </source>
</evidence>
<dbReference type="PANTHER" id="PTHR43077:SF11">
    <property type="entry name" value="TRANSPORT PERMEASE YVFS-RELATED"/>
    <property type="match status" value="1"/>
</dbReference>
<comment type="caution">
    <text evidence="7">The sequence shown here is derived from an EMBL/GenBank/DDBJ whole genome shotgun (WGS) entry which is preliminary data.</text>
</comment>
<dbReference type="InterPro" id="IPR051328">
    <property type="entry name" value="T7SS_ABC-Transporter"/>
</dbReference>
<feature type="transmembrane region" description="Helical" evidence="5">
    <location>
        <begin position="134"/>
        <end position="153"/>
    </location>
</feature>
<evidence type="ECO:0000259" key="6">
    <source>
        <dbReference type="Pfam" id="PF01061"/>
    </source>
</evidence>
<comment type="subcellular location">
    <subcellularLocation>
        <location evidence="1">Membrane</location>
        <topology evidence="1">Multi-pass membrane protein</topology>
    </subcellularLocation>
</comment>
<accession>A0ABT2F160</accession>
<keyword evidence="3 5" id="KW-1133">Transmembrane helix</keyword>
<evidence type="ECO:0000313" key="8">
    <source>
        <dbReference type="Proteomes" id="UP001205609"/>
    </source>
</evidence>
<keyword evidence="2 5" id="KW-0812">Transmembrane</keyword>
<evidence type="ECO:0000256" key="3">
    <source>
        <dbReference type="ARBA" id="ARBA00022989"/>
    </source>
</evidence>
<proteinExistence type="predicted"/>
<name>A0ABT2F160_9STAP</name>
<gene>
    <name evidence="7" type="ORF">NXS11_04615</name>
</gene>
<dbReference type="RefSeq" id="WP_259199371.1">
    <property type="nucleotide sequence ID" value="NZ_JANUXY010000004.1"/>
</dbReference>
<sequence>MMFWAYLKYEFLMLTRRKSYTVLSIGLPMIFYILFTSMIKLPPADQEIFNKEYMFSMATYSLISFCILTFPLELISDKQHGWVKNLVKTPLSLFHYYMCKTLKIMFLFCLAIVLLYLTGAIYKGVSMSIDEWLLSGVFLWLGASSLLSLGILLSQMNDLQNTSAIANILYLGLAMLGGLWFPVSTFPSWLKQIAYVTPTYHIKELAFSYTTSDGIHISSCYVLVAYAILFLTITYVIRKKTEVI</sequence>
<evidence type="ECO:0000256" key="4">
    <source>
        <dbReference type="ARBA" id="ARBA00023136"/>
    </source>
</evidence>